<organism evidence="5 6">
    <name type="scientific">Alkalibacterium iburiense</name>
    <dbReference type="NCBI Taxonomy" id="290589"/>
    <lineage>
        <taxon>Bacteria</taxon>
        <taxon>Bacillati</taxon>
        <taxon>Bacillota</taxon>
        <taxon>Bacilli</taxon>
        <taxon>Lactobacillales</taxon>
        <taxon>Carnobacteriaceae</taxon>
        <taxon>Alkalibacterium</taxon>
    </lineage>
</organism>
<accession>A0ABP3GT39</accession>
<evidence type="ECO:0000313" key="5">
    <source>
        <dbReference type="EMBL" id="GAA0351974.1"/>
    </source>
</evidence>
<proteinExistence type="predicted"/>
<dbReference type="Pfam" id="PF12833">
    <property type="entry name" value="HTH_18"/>
    <property type="match status" value="1"/>
</dbReference>
<gene>
    <name evidence="5" type="ORF">GCM10008932_01220</name>
</gene>
<dbReference type="InterPro" id="IPR037923">
    <property type="entry name" value="HTH-like"/>
</dbReference>
<keyword evidence="6" id="KW-1185">Reference proteome</keyword>
<evidence type="ECO:0000256" key="2">
    <source>
        <dbReference type="ARBA" id="ARBA00023125"/>
    </source>
</evidence>
<dbReference type="EMBL" id="BAAACW010000014">
    <property type="protein sequence ID" value="GAA0351974.1"/>
    <property type="molecule type" value="Genomic_DNA"/>
</dbReference>
<protein>
    <submittedName>
        <fullName evidence="5">AraC family transcriptional regulator</fullName>
    </submittedName>
</protein>
<evidence type="ECO:0000256" key="1">
    <source>
        <dbReference type="ARBA" id="ARBA00023015"/>
    </source>
</evidence>
<dbReference type="InterPro" id="IPR014710">
    <property type="entry name" value="RmlC-like_jellyroll"/>
</dbReference>
<dbReference type="InterPro" id="IPR020449">
    <property type="entry name" value="Tscrpt_reg_AraC-type_HTH"/>
</dbReference>
<sequence length="320" mass="38035">MDALLKKLKKYNDEEKSIINASQKDIVKAYYTTQQEFVIESSKFLKDDNLIITRKHPRFIKFPMHKHDYIELNYVFNGQLKQKIGNEEIVLKKGEMLFLNQHIEHSLEKCGEEDIIINFIINPSFFDYIFQELEKEITGEMINKFLFQSLFDNNKDGSYLYFKVSSVESIQKLMEQMILEMMDKNLLTEIKMKFTMGLLFVELMKHTHLLESKEVNYDYRRMNEIINYISDFYPSASLNELADKLNMATYNLSKLIKQSSGKTFKDLVQEKRIDEAKKILKYKSNSVEEVANLVGYDNISYFYRLFKKHTGFTPNRYRNS</sequence>
<evidence type="ECO:0000313" key="6">
    <source>
        <dbReference type="Proteomes" id="UP001501166"/>
    </source>
</evidence>
<name>A0ABP3GT39_9LACT</name>
<dbReference type="Pfam" id="PF02311">
    <property type="entry name" value="AraC_binding"/>
    <property type="match status" value="1"/>
</dbReference>
<dbReference type="PANTHER" id="PTHR43280">
    <property type="entry name" value="ARAC-FAMILY TRANSCRIPTIONAL REGULATOR"/>
    <property type="match status" value="1"/>
</dbReference>
<keyword evidence="3" id="KW-0804">Transcription</keyword>
<evidence type="ECO:0000259" key="4">
    <source>
        <dbReference type="PROSITE" id="PS01124"/>
    </source>
</evidence>
<keyword evidence="1" id="KW-0805">Transcription regulation</keyword>
<dbReference type="RefSeq" id="WP_343752930.1">
    <property type="nucleotide sequence ID" value="NZ_BAAACW010000014.1"/>
</dbReference>
<reference evidence="6" key="1">
    <citation type="journal article" date="2019" name="Int. J. Syst. Evol. Microbiol.">
        <title>The Global Catalogue of Microorganisms (GCM) 10K type strain sequencing project: providing services to taxonomists for standard genome sequencing and annotation.</title>
        <authorList>
            <consortium name="The Broad Institute Genomics Platform"/>
            <consortium name="The Broad Institute Genome Sequencing Center for Infectious Disease"/>
            <person name="Wu L."/>
            <person name="Ma J."/>
        </authorList>
    </citation>
    <scope>NUCLEOTIDE SEQUENCE [LARGE SCALE GENOMIC DNA]</scope>
    <source>
        <strain evidence="6">JCM 12662</strain>
    </source>
</reference>
<dbReference type="InterPro" id="IPR009057">
    <property type="entry name" value="Homeodomain-like_sf"/>
</dbReference>
<dbReference type="InterPro" id="IPR018060">
    <property type="entry name" value="HTH_AraC"/>
</dbReference>
<dbReference type="PANTHER" id="PTHR43280:SF2">
    <property type="entry name" value="HTH-TYPE TRANSCRIPTIONAL REGULATOR EXSA"/>
    <property type="match status" value="1"/>
</dbReference>
<dbReference type="SMART" id="SM00342">
    <property type="entry name" value="HTH_ARAC"/>
    <property type="match status" value="1"/>
</dbReference>
<dbReference type="Gene3D" id="1.10.10.60">
    <property type="entry name" value="Homeodomain-like"/>
    <property type="match status" value="2"/>
</dbReference>
<dbReference type="Gene3D" id="2.60.120.10">
    <property type="entry name" value="Jelly Rolls"/>
    <property type="match status" value="1"/>
</dbReference>
<dbReference type="InterPro" id="IPR003313">
    <property type="entry name" value="AraC-bd"/>
</dbReference>
<dbReference type="Proteomes" id="UP001501166">
    <property type="component" value="Unassembled WGS sequence"/>
</dbReference>
<dbReference type="PRINTS" id="PR00032">
    <property type="entry name" value="HTHARAC"/>
</dbReference>
<dbReference type="SUPFAM" id="SSF46689">
    <property type="entry name" value="Homeodomain-like"/>
    <property type="match status" value="1"/>
</dbReference>
<dbReference type="PROSITE" id="PS01124">
    <property type="entry name" value="HTH_ARAC_FAMILY_2"/>
    <property type="match status" value="1"/>
</dbReference>
<comment type="caution">
    <text evidence="5">The sequence shown here is derived from an EMBL/GenBank/DDBJ whole genome shotgun (WGS) entry which is preliminary data.</text>
</comment>
<dbReference type="InterPro" id="IPR018062">
    <property type="entry name" value="HTH_AraC-typ_CS"/>
</dbReference>
<dbReference type="PROSITE" id="PS00041">
    <property type="entry name" value="HTH_ARAC_FAMILY_1"/>
    <property type="match status" value="1"/>
</dbReference>
<feature type="domain" description="HTH araC/xylS-type" evidence="4">
    <location>
        <begin position="223"/>
        <end position="320"/>
    </location>
</feature>
<dbReference type="SUPFAM" id="SSF51215">
    <property type="entry name" value="Regulatory protein AraC"/>
    <property type="match status" value="1"/>
</dbReference>
<evidence type="ECO:0000256" key="3">
    <source>
        <dbReference type="ARBA" id="ARBA00023163"/>
    </source>
</evidence>
<keyword evidence="2" id="KW-0238">DNA-binding</keyword>